<evidence type="ECO:0000259" key="3">
    <source>
        <dbReference type="PROSITE" id="PS50977"/>
    </source>
</evidence>
<dbReference type="PROSITE" id="PS50977">
    <property type="entry name" value="HTH_TETR_2"/>
    <property type="match status" value="1"/>
</dbReference>
<dbReference type="InterPro" id="IPR009057">
    <property type="entry name" value="Homeodomain-like_sf"/>
</dbReference>
<dbReference type="Pfam" id="PF17940">
    <property type="entry name" value="TetR_C_31"/>
    <property type="match status" value="1"/>
</dbReference>
<dbReference type="Gene3D" id="1.10.357.10">
    <property type="entry name" value="Tetracycline Repressor, domain 2"/>
    <property type="match status" value="1"/>
</dbReference>
<comment type="caution">
    <text evidence="4">The sequence shown here is derived from an EMBL/GenBank/DDBJ whole genome shotgun (WGS) entry which is preliminary data.</text>
</comment>
<feature type="DNA-binding region" description="H-T-H motif" evidence="2">
    <location>
        <begin position="32"/>
        <end position="51"/>
    </location>
</feature>
<gene>
    <name evidence="4" type="ORF">E0H45_39140</name>
</gene>
<name>A0A4R0GXQ0_9ACTN</name>
<evidence type="ECO:0000256" key="2">
    <source>
        <dbReference type="PROSITE-ProRule" id="PRU00335"/>
    </source>
</evidence>
<keyword evidence="1 2" id="KW-0238">DNA-binding</keyword>
<dbReference type="InterPro" id="IPR041583">
    <property type="entry name" value="TetR_C_31"/>
</dbReference>
<protein>
    <submittedName>
        <fullName evidence="4">TetR family transcriptional regulator</fullName>
    </submittedName>
</protein>
<dbReference type="AlphaFoldDB" id="A0A4R0GXQ0"/>
<reference evidence="4 5" key="1">
    <citation type="submission" date="2019-02" db="EMBL/GenBank/DDBJ databases">
        <title>Kribbella capetownensis sp. nov. and Kribbella speibonae sp. nov., isolated from soil.</title>
        <authorList>
            <person name="Curtis S.M."/>
            <person name="Norton I."/>
            <person name="Everest G.J."/>
            <person name="Meyers P.R."/>
        </authorList>
    </citation>
    <scope>NUCLEOTIDE SEQUENCE [LARGE SCALE GENOMIC DNA]</scope>
    <source>
        <strain evidence="4 5">KCTC 29219</strain>
    </source>
</reference>
<dbReference type="GO" id="GO:0003677">
    <property type="term" value="F:DNA binding"/>
    <property type="evidence" value="ECO:0007669"/>
    <property type="project" value="UniProtKB-UniRule"/>
</dbReference>
<keyword evidence="5" id="KW-1185">Reference proteome</keyword>
<dbReference type="EMBL" id="SJJZ01000006">
    <property type="protein sequence ID" value="TCC01988.1"/>
    <property type="molecule type" value="Genomic_DNA"/>
</dbReference>
<sequence length="205" mass="21743">MLSAAPSRQSRRTAICEAALDLVAEGGNHALTHQAVDKRLGIAQGSTSYYFRSRHLLVMGAITHLATLTRSAFTASAGSAPADDTVEHTVEGVADVIAAQLDTLLGARRRDVLARYALLPEAGHDEELRVALAQSLFSPEVAGNLMASFGATDSRAAASDLLSLLEGLLFDRLYGTRAELAAGTPESIEDLRRPVACWLTALRST</sequence>
<evidence type="ECO:0000256" key="1">
    <source>
        <dbReference type="ARBA" id="ARBA00023125"/>
    </source>
</evidence>
<proteinExistence type="predicted"/>
<dbReference type="InterPro" id="IPR001647">
    <property type="entry name" value="HTH_TetR"/>
</dbReference>
<organism evidence="4 5">
    <name type="scientific">Kribbella soli</name>
    <dbReference type="NCBI Taxonomy" id="1124743"/>
    <lineage>
        <taxon>Bacteria</taxon>
        <taxon>Bacillati</taxon>
        <taxon>Actinomycetota</taxon>
        <taxon>Actinomycetes</taxon>
        <taxon>Propionibacteriales</taxon>
        <taxon>Kribbellaceae</taxon>
        <taxon>Kribbella</taxon>
    </lineage>
</organism>
<evidence type="ECO:0000313" key="5">
    <source>
        <dbReference type="Proteomes" id="UP000292346"/>
    </source>
</evidence>
<dbReference type="OrthoDB" id="7506349at2"/>
<feature type="domain" description="HTH tetR-type" evidence="3">
    <location>
        <begin position="9"/>
        <end position="69"/>
    </location>
</feature>
<accession>A0A4R0GXQ0</accession>
<dbReference type="SUPFAM" id="SSF46689">
    <property type="entry name" value="Homeodomain-like"/>
    <property type="match status" value="1"/>
</dbReference>
<dbReference type="Proteomes" id="UP000292346">
    <property type="component" value="Unassembled WGS sequence"/>
</dbReference>
<evidence type="ECO:0000313" key="4">
    <source>
        <dbReference type="EMBL" id="TCC01988.1"/>
    </source>
</evidence>